<feature type="DNA-binding region" description="H-T-H motif" evidence="4">
    <location>
        <begin position="38"/>
        <end position="57"/>
    </location>
</feature>
<dbReference type="InterPro" id="IPR036271">
    <property type="entry name" value="Tet_transcr_reg_TetR-rel_C_sf"/>
</dbReference>
<evidence type="ECO:0000256" key="2">
    <source>
        <dbReference type="ARBA" id="ARBA00023125"/>
    </source>
</evidence>
<dbReference type="RefSeq" id="WP_135111988.1">
    <property type="nucleotide sequence ID" value="NZ_JADGLL010000001.1"/>
</dbReference>
<dbReference type="SUPFAM" id="SSF46689">
    <property type="entry name" value="Homeodomain-like"/>
    <property type="match status" value="1"/>
</dbReference>
<reference evidence="6 7" key="1">
    <citation type="submission" date="2019-03" db="EMBL/GenBank/DDBJ databases">
        <title>Diversity of the mouse oral microbiome.</title>
        <authorList>
            <person name="Joseph S."/>
            <person name="Aduse-Opoku J."/>
            <person name="Curtis M."/>
            <person name="Wade W."/>
            <person name="Hashim A."/>
        </authorList>
    </citation>
    <scope>NUCLEOTIDE SEQUENCE [LARGE SCALE GENOMIC DNA]</scope>
    <source>
        <strain evidence="6 7">P1012</strain>
    </source>
</reference>
<evidence type="ECO:0000256" key="1">
    <source>
        <dbReference type="ARBA" id="ARBA00023015"/>
    </source>
</evidence>
<evidence type="ECO:0000313" key="6">
    <source>
        <dbReference type="EMBL" id="TFU34579.1"/>
    </source>
</evidence>
<name>A0A4Y9FYT0_9MICO</name>
<keyword evidence="2 4" id="KW-0238">DNA-binding</keyword>
<sequence length="207" mass="23224">MSTTEAAPARRGRPGYDRDGMLAVIVEAFNDHGYDATSLGIIAQRLGLSKSAVYHHFSSKEEMLELALEKALGSLQEVFDAPEAASGPIDMRIRHVLRGAVTVACGQLPYLTLLLRLRGNTDVERRAMQRRRELDQRLRRLFELARDDDSVRDDIDPGLAERLTFGMVNSIVEWYRPEGPLSPEQLADAVVAFVRSGLRVSETRDFR</sequence>
<dbReference type="InterPro" id="IPR001647">
    <property type="entry name" value="HTH_TetR"/>
</dbReference>
<protein>
    <submittedName>
        <fullName evidence="6">TetR/AcrR family transcriptional regulator</fullName>
    </submittedName>
</protein>
<dbReference type="InterPro" id="IPR041490">
    <property type="entry name" value="KstR2_TetR_C"/>
</dbReference>
<dbReference type="Gene3D" id="1.10.357.10">
    <property type="entry name" value="Tetracycline Repressor, domain 2"/>
    <property type="match status" value="1"/>
</dbReference>
<keyword evidence="7" id="KW-1185">Reference proteome</keyword>
<evidence type="ECO:0000256" key="3">
    <source>
        <dbReference type="ARBA" id="ARBA00023163"/>
    </source>
</evidence>
<dbReference type="PANTHER" id="PTHR30055">
    <property type="entry name" value="HTH-TYPE TRANSCRIPTIONAL REGULATOR RUTR"/>
    <property type="match status" value="1"/>
</dbReference>
<dbReference type="InterPro" id="IPR050109">
    <property type="entry name" value="HTH-type_TetR-like_transc_reg"/>
</dbReference>
<dbReference type="PROSITE" id="PS50977">
    <property type="entry name" value="HTH_TETR_2"/>
    <property type="match status" value="1"/>
</dbReference>
<dbReference type="OrthoDB" id="3190535at2"/>
<keyword evidence="1" id="KW-0805">Transcription regulation</keyword>
<evidence type="ECO:0000256" key="4">
    <source>
        <dbReference type="PROSITE-ProRule" id="PRU00335"/>
    </source>
</evidence>
<dbReference type="GO" id="GO:0003700">
    <property type="term" value="F:DNA-binding transcription factor activity"/>
    <property type="evidence" value="ECO:0007669"/>
    <property type="project" value="TreeGrafter"/>
</dbReference>
<dbReference type="AlphaFoldDB" id="A0A4Y9FYT0"/>
<accession>A0A4Y9FYT0</accession>
<dbReference type="PANTHER" id="PTHR30055:SF234">
    <property type="entry name" value="HTH-TYPE TRANSCRIPTIONAL REGULATOR BETI"/>
    <property type="match status" value="1"/>
</dbReference>
<evidence type="ECO:0000259" key="5">
    <source>
        <dbReference type="PROSITE" id="PS50977"/>
    </source>
</evidence>
<proteinExistence type="predicted"/>
<gene>
    <name evidence="6" type="ORF">E4U02_00225</name>
</gene>
<keyword evidence="3" id="KW-0804">Transcription</keyword>
<dbReference type="SUPFAM" id="SSF48498">
    <property type="entry name" value="Tetracyclin repressor-like, C-terminal domain"/>
    <property type="match status" value="1"/>
</dbReference>
<dbReference type="PRINTS" id="PR00455">
    <property type="entry name" value="HTHTETR"/>
</dbReference>
<organism evidence="6 7">
    <name type="scientific">Microbacterium paludicola</name>
    <dbReference type="NCBI Taxonomy" id="300019"/>
    <lineage>
        <taxon>Bacteria</taxon>
        <taxon>Bacillati</taxon>
        <taxon>Actinomycetota</taxon>
        <taxon>Actinomycetes</taxon>
        <taxon>Micrococcales</taxon>
        <taxon>Microbacteriaceae</taxon>
        <taxon>Microbacterium</taxon>
    </lineage>
</organism>
<dbReference type="InterPro" id="IPR009057">
    <property type="entry name" value="Homeodomain-like_sf"/>
</dbReference>
<feature type="domain" description="HTH tetR-type" evidence="5">
    <location>
        <begin position="15"/>
        <end position="75"/>
    </location>
</feature>
<dbReference type="Pfam" id="PF00440">
    <property type="entry name" value="TetR_N"/>
    <property type="match status" value="1"/>
</dbReference>
<comment type="caution">
    <text evidence="6">The sequence shown here is derived from an EMBL/GenBank/DDBJ whole genome shotgun (WGS) entry which is preliminary data.</text>
</comment>
<evidence type="ECO:0000313" key="7">
    <source>
        <dbReference type="Proteomes" id="UP000298358"/>
    </source>
</evidence>
<dbReference type="EMBL" id="SPQB01000001">
    <property type="protein sequence ID" value="TFU34579.1"/>
    <property type="molecule type" value="Genomic_DNA"/>
</dbReference>
<dbReference type="Proteomes" id="UP000298358">
    <property type="component" value="Unassembled WGS sequence"/>
</dbReference>
<dbReference type="Pfam" id="PF17932">
    <property type="entry name" value="TetR_C_24"/>
    <property type="match status" value="1"/>
</dbReference>
<dbReference type="Gene3D" id="1.10.10.60">
    <property type="entry name" value="Homeodomain-like"/>
    <property type="match status" value="1"/>
</dbReference>
<dbReference type="GO" id="GO:0000976">
    <property type="term" value="F:transcription cis-regulatory region binding"/>
    <property type="evidence" value="ECO:0007669"/>
    <property type="project" value="TreeGrafter"/>
</dbReference>